<evidence type="ECO:0000313" key="3">
    <source>
        <dbReference type="Proteomes" id="UP000194606"/>
    </source>
</evidence>
<dbReference type="AlphaFoldDB" id="A0A252CER6"/>
<dbReference type="InterPro" id="IPR009833">
    <property type="entry name" value="DUF1398"/>
</dbReference>
<accession>A0A252CER6</accession>
<organism evidence="2 3">
    <name type="scientific">Lactococcus petauri</name>
    <dbReference type="NCBI Taxonomy" id="1940789"/>
    <lineage>
        <taxon>Bacteria</taxon>
        <taxon>Bacillati</taxon>
        <taxon>Bacillota</taxon>
        <taxon>Bacilli</taxon>
        <taxon>Lactobacillales</taxon>
        <taxon>Streptococcaceae</taxon>
        <taxon>Lactococcus</taxon>
    </lineage>
</organism>
<dbReference type="RefSeq" id="WP_086582655.1">
    <property type="nucleotide sequence ID" value="NZ_CP141685.1"/>
</dbReference>
<reference evidence="1" key="2">
    <citation type="submission" date="2023-03" db="EMBL/GenBank/DDBJ databases">
        <authorList>
            <person name="Shen W."/>
            <person name="Cai J."/>
        </authorList>
    </citation>
    <scope>NUCLEOTIDE SEQUENCE</scope>
    <source>
        <strain evidence="1">Y3</strain>
    </source>
</reference>
<dbReference type="InterPro" id="IPR036696">
    <property type="entry name" value="YdfO-like_sf"/>
</dbReference>
<protein>
    <submittedName>
        <fullName evidence="2">DUF1398 domain-containing protein</fullName>
    </submittedName>
    <submittedName>
        <fullName evidence="1">DUF1398 family protein</fullName>
    </submittedName>
</protein>
<dbReference type="Proteomes" id="UP000194606">
    <property type="component" value="Unassembled WGS sequence"/>
</dbReference>
<dbReference type="EMBL" id="JARPYC010000028">
    <property type="protein sequence ID" value="MDT2667810.1"/>
    <property type="molecule type" value="Genomic_DNA"/>
</dbReference>
<dbReference type="EMBL" id="MUIZ01000002">
    <property type="protein sequence ID" value="OUK05077.1"/>
    <property type="molecule type" value="Genomic_DNA"/>
</dbReference>
<dbReference type="SUPFAM" id="SSF160419">
    <property type="entry name" value="YdfO-like"/>
    <property type="match status" value="1"/>
</dbReference>
<evidence type="ECO:0000313" key="1">
    <source>
        <dbReference type="EMBL" id="MDT2667810.1"/>
    </source>
</evidence>
<evidence type="ECO:0000313" key="2">
    <source>
        <dbReference type="EMBL" id="OUK05077.1"/>
    </source>
</evidence>
<dbReference type="Proteomes" id="UP001257962">
    <property type="component" value="Unassembled WGS sequence"/>
</dbReference>
<dbReference type="Pfam" id="PF07166">
    <property type="entry name" value="DUF1398"/>
    <property type="match status" value="1"/>
</dbReference>
<gene>
    <name evidence="2" type="ORF">BZZ03_04760</name>
    <name evidence="1" type="ORF">P7D34_11440</name>
</gene>
<name>A0A252CER6_9LACT</name>
<proteinExistence type="predicted"/>
<comment type="caution">
    <text evidence="2">The sequence shown here is derived from an EMBL/GenBank/DDBJ whole genome shotgun (WGS) entry which is preliminary data.</text>
</comment>
<sequence length="145" mass="16285">MISKNIQRAMLKANHIGAESKGFPYLAECLRQEGIVKNIWHLPSGDSFYFSQAGSLVNPGNPLIGRVGPCPDFDQIALIKNIRANQAGKISFPEFLVSLWKAGVIRYEIDFTTRQMSYFGAFDQVYQENYPTVEIETSSTESFLP</sequence>
<dbReference type="Gene3D" id="3.30.1810.10">
    <property type="entry name" value="YdfO-like"/>
    <property type="match status" value="1"/>
</dbReference>
<reference evidence="2 3" key="1">
    <citation type="submission" date="2017-02" db="EMBL/GenBank/DDBJ databases">
        <authorList>
            <person name="Peterson S.W."/>
        </authorList>
    </citation>
    <scope>NUCLEOTIDE SEQUENCE [LARGE SCALE GENOMIC DNA]</scope>
    <source>
        <strain evidence="2">159469</strain>
    </source>
</reference>